<dbReference type="EMBL" id="BMAV01013527">
    <property type="protein sequence ID" value="GFY61273.1"/>
    <property type="molecule type" value="Genomic_DNA"/>
</dbReference>
<dbReference type="Proteomes" id="UP000886998">
    <property type="component" value="Unassembled WGS sequence"/>
</dbReference>
<comment type="caution">
    <text evidence="1">The sequence shown here is derived from an EMBL/GenBank/DDBJ whole genome shotgun (WGS) entry which is preliminary data.</text>
</comment>
<keyword evidence="2" id="KW-1185">Reference proteome</keyword>
<organism evidence="1 2">
    <name type="scientific">Trichonephila inaurata madagascariensis</name>
    <dbReference type="NCBI Taxonomy" id="2747483"/>
    <lineage>
        <taxon>Eukaryota</taxon>
        <taxon>Metazoa</taxon>
        <taxon>Ecdysozoa</taxon>
        <taxon>Arthropoda</taxon>
        <taxon>Chelicerata</taxon>
        <taxon>Arachnida</taxon>
        <taxon>Araneae</taxon>
        <taxon>Araneomorphae</taxon>
        <taxon>Entelegynae</taxon>
        <taxon>Araneoidea</taxon>
        <taxon>Nephilidae</taxon>
        <taxon>Trichonephila</taxon>
        <taxon>Trichonephila inaurata</taxon>
    </lineage>
</organism>
<gene>
    <name evidence="1" type="ORF">TNIN_4921</name>
</gene>
<protein>
    <submittedName>
        <fullName evidence="1">Uncharacterized protein</fullName>
    </submittedName>
</protein>
<proteinExistence type="predicted"/>
<dbReference type="AlphaFoldDB" id="A0A8X6XYA8"/>
<reference evidence="1" key="1">
    <citation type="submission" date="2020-08" db="EMBL/GenBank/DDBJ databases">
        <title>Multicomponent nature underlies the extraordinary mechanical properties of spider dragline silk.</title>
        <authorList>
            <person name="Kono N."/>
            <person name="Nakamura H."/>
            <person name="Mori M."/>
            <person name="Yoshida Y."/>
            <person name="Ohtoshi R."/>
            <person name="Malay A.D."/>
            <person name="Moran D.A.P."/>
            <person name="Tomita M."/>
            <person name="Numata K."/>
            <person name="Arakawa K."/>
        </authorList>
    </citation>
    <scope>NUCLEOTIDE SEQUENCE</scope>
</reference>
<sequence length="120" mass="13826">MFTWVGGKANVQPPKVFSPISPSMLGQKPQGWGSGFTPNLSHKRPGRCLLRVFNLSRTRFLILTFVVFRFSFSRNDRRTFIIPTRLIKSGSFQASFPIPLLSCEYLRLKHLCRVYKYNVA</sequence>
<accession>A0A8X6XYA8</accession>
<evidence type="ECO:0000313" key="1">
    <source>
        <dbReference type="EMBL" id="GFY61273.1"/>
    </source>
</evidence>
<evidence type="ECO:0000313" key="2">
    <source>
        <dbReference type="Proteomes" id="UP000886998"/>
    </source>
</evidence>
<name>A0A8X6XYA8_9ARAC</name>